<feature type="transmembrane region" description="Helical" evidence="7">
    <location>
        <begin position="211"/>
        <end position="230"/>
    </location>
</feature>
<evidence type="ECO:0000256" key="7">
    <source>
        <dbReference type="RuleBase" id="RU363032"/>
    </source>
</evidence>
<comment type="caution">
    <text evidence="9">The sequence shown here is derived from an EMBL/GenBank/DDBJ whole genome shotgun (WGS) entry which is preliminary data.</text>
</comment>
<feature type="domain" description="ABC transmembrane type-1" evidence="8">
    <location>
        <begin position="84"/>
        <end position="279"/>
    </location>
</feature>
<organism evidence="9 10">
    <name type="scientific">Subtercola vilae</name>
    <dbReference type="NCBI Taxonomy" id="2056433"/>
    <lineage>
        <taxon>Bacteria</taxon>
        <taxon>Bacillati</taxon>
        <taxon>Actinomycetota</taxon>
        <taxon>Actinomycetes</taxon>
        <taxon>Micrococcales</taxon>
        <taxon>Microbacteriaceae</taxon>
        <taxon>Subtercola</taxon>
    </lineage>
</organism>
<evidence type="ECO:0000256" key="5">
    <source>
        <dbReference type="ARBA" id="ARBA00022989"/>
    </source>
</evidence>
<evidence type="ECO:0000256" key="6">
    <source>
        <dbReference type="ARBA" id="ARBA00023136"/>
    </source>
</evidence>
<dbReference type="Pfam" id="PF00528">
    <property type="entry name" value="BPD_transp_1"/>
    <property type="match status" value="1"/>
</dbReference>
<keyword evidence="10" id="KW-1185">Reference proteome</keyword>
<evidence type="ECO:0000256" key="1">
    <source>
        <dbReference type="ARBA" id="ARBA00004651"/>
    </source>
</evidence>
<dbReference type="InterPro" id="IPR035906">
    <property type="entry name" value="MetI-like_sf"/>
</dbReference>
<dbReference type="PROSITE" id="PS50928">
    <property type="entry name" value="ABC_TM1"/>
    <property type="match status" value="1"/>
</dbReference>
<evidence type="ECO:0000256" key="2">
    <source>
        <dbReference type="ARBA" id="ARBA00022448"/>
    </source>
</evidence>
<dbReference type="InterPro" id="IPR000515">
    <property type="entry name" value="MetI-like"/>
</dbReference>
<dbReference type="OrthoDB" id="4926350at2"/>
<proteinExistence type="inferred from homology"/>
<dbReference type="PANTHER" id="PTHR30151">
    <property type="entry name" value="ALKANE SULFONATE ABC TRANSPORTER-RELATED, MEMBRANE SUBUNIT"/>
    <property type="match status" value="1"/>
</dbReference>
<dbReference type="Proteomes" id="UP000306192">
    <property type="component" value="Unassembled WGS sequence"/>
</dbReference>
<evidence type="ECO:0000256" key="3">
    <source>
        <dbReference type="ARBA" id="ARBA00022475"/>
    </source>
</evidence>
<protein>
    <submittedName>
        <fullName evidence="9">ABC transporter permease subunit</fullName>
    </submittedName>
</protein>
<dbReference type="PANTHER" id="PTHR30151:SF41">
    <property type="entry name" value="ABC TRANSPORTER PERMEASE PROTEIN"/>
    <property type="match status" value="1"/>
</dbReference>
<dbReference type="EMBL" id="QYRT01000045">
    <property type="protein sequence ID" value="TIH31506.1"/>
    <property type="molecule type" value="Genomic_DNA"/>
</dbReference>
<dbReference type="AlphaFoldDB" id="A0A4T2BQ36"/>
<evidence type="ECO:0000259" key="8">
    <source>
        <dbReference type="PROSITE" id="PS50928"/>
    </source>
</evidence>
<dbReference type="GO" id="GO:0005886">
    <property type="term" value="C:plasma membrane"/>
    <property type="evidence" value="ECO:0007669"/>
    <property type="project" value="UniProtKB-SubCell"/>
</dbReference>
<name>A0A4T2BQ36_9MICO</name>
<feature type="transmembrane region" description="Helical" evidence="7">
    <location>
        <begin position="119"/>
        <end position="143"/>
    </location>
</feature>
<dbReference type="CDD" id="cd06261">
    <property type="entry name" value="TM_PBP2"/>
    <property type="match status" value="1"/>
</dbReference>
<evidence type="ECO:0000313" key="9">
    <source>
        <dbReference type="EMBL" id="TIH31506.1"/>
    </source>
</evidence>
<comment type="subcellular location">
    <subcellularLocation>
        <location evidence="1 7">Cell membrane</location>
        <topology evidence="1 7">Multi-pass membrane protein</topology>
    </subcellularLocation>
</comment>
<dbReference type="Gene3D" id="1.10.3720.10">
    <property type="entry name" value="MetI-like"/>
    <property type="match status" value="1"/>
</dbReference>
<feature type="transmembrane region" description="Helical" evidence="7">
    <location>
        <begin position="76"/>
        <end position="107"/>
    </location>
</feature>
<keyword evidence="2 7" id="KW-0813">Transport</keyword>
<feature type="transmembrane region" description="Helical" evidence="7">
    <location>
        <begin position="155"/>
        <end position="175"/>
    </location>
</feature>
<reference evidence="9 10" key="1">
    <citation type="journal article" date="2019" name="Microorganisms">
        <title>Systematic Affiliation and Genome Analysis of Subtercola vilae DB165(T) with Particular Emphasis on Cold Adaptation of an Isolate from a High-Altitude Cold Volcano Lake.</title>
        <authorList>
            <person name="Villalobos A.S."/>
            <person name="Wiese J."/>
            <person name="Imhoff J.F."/>
            <person name="Dorador C."/>
            <person name="Keller A."/>
            <person name="Hentschel U."/>
        </authorList>
    </citation>
    <scope>NUCLEOTIDE SEQUENCE [LARGE SCALE GENOMIC DNA]</scope>
    <source>
        <strain evidence="9 10">DB165</strain>
    </source>
</reference>
<evidence type="ECO:0000256" key="4">
    <source>
        <dbReference type="ARBA" id="ARBA00022692"/>
    </source>
</evidence>
<dbReference type="GO" id="GO:0055085">
    <property type="term" value="P:transmembrane transport"/>
    <property type="evidence" value="ECO:0007669"/>
    <property type="project" value="InterPro"/>
</dbReference>
<sequence length="293" mass="30801">MTRPGVRFSAVLWGLAGLVLLAVLWEGYKAVGPVTGVQFFGQSILPKTDDRSMPHLVDMVTRALQPVNSAVGSPPVWVSVIGAALNSLGVAAVGWVAGSVVGFLLALLMQRLRVAERAVLPWLILSQTVPLIALAPVIVAWGGKIQIGAFSWDRWMSVAVIASYLAFFPVAVGALRGLQSPDAIHLELMRTYNAGWFKTLLRLRLPASVPYLIPALRLGAASAIVGTVVAEVSTGYKGGIGRMIIEFAQSGTSDPAKAYAPIAGAVILGLVSAGLVALVGLALKRFNRQEAAS</sequence>
<gene>
    <name evidence="9" type="ORF">D4765_16495</name>
</gene>
<evidence type="ECO:0000313" key="10">
    <source>
        <dbReference type="Proteomes" id="UP000306192"/>
    </source>
</evidence>
<keyword evidence="3" id="KW-1003">Cell membrane</keyword>
<keyword evidence="6 7" id="KW-0472">Membrane</keyword>
<feature type="transmembrane region" description="Helical" evidence="7">
    <location>
        <begin position="7"/>
        <end position="25"/>
    </location>
</feature>
<comment type="similarity">
    <text evidence="7">Belongs to the binding-protein-dependent transport system permease family.</text>
</comment>
<dbReference type="RefSeq" id="WP_136643404.1">
    <property type="nucleotide sequence ID" value="NZ_QYRT01000045.1"/>
</dbReference>
<keyword evidence="4 7" id="KW-0812">Transmembrane</keyword>
<keyword evidence="5 7" id="KW-1133">Transmembrane helix</keyword>
<dbReference type="SUPFAM" id="SSF161098">
    <property type="entry name" value="MetI-like"/>
    <property type="match status" value="1"/>
</dbReference>
<feature type="transmembrane region" description="Helical" evidence="7">
    <location>
        <begin position="258"/>
        <end position="283"/>
    </location>
</feature>
<accession>A0A4T2BQ36</accession>